<evidence type="ECO:0000256" key="2">
    <source>
        <dbReference type="ARBA" id="ARBA00008141"/>
    </source>
</evidence>
<proteinExistence type="inferred from homology"/>
<dbReference type="EMBL" id="JASPKY010000155">
    <property type="protein sequence ID" value="KAK9729976.1"/>
    <property type="molecule type" value="Genomic_DNA"/>
</dbReference>
<keyword evidence="9" id="KW-1185">Reference proteome</keyword>
<keyword evidence="3 7" id="KW-0812">Transmembrane</keyword>
<dbReference type="Proteomes" id="UP001458880">
    <property type="component" value="Unassembled WGS sequence"/>
</dbReference>
<comment type="similarity">
    <text evidence="2">Belongs to the ninjurin family.</text>
</comment>
<reference evidence="8 9" key="1">
    <citation type="journal article" date="2024" name="BMC Genomics">
        <title>De novo assembly and annotation of Popillia japonica's genome with initial clues to its potential as an invasive pest.</title>
        <authorList>
            <person name="Cucini C."/>
            <person name="Boschi S."/>
            <person name="Funari R."/>
            <person name="Cardaioli E."/>
            <person name="Iannotti N."/>
            <person name="Marturano G."/>
            <person name="Paoli F."/>
            <person name="Bruttini M."/>
            <person name="Carapelli A."/>
            <person name="Frati F."/>
            <person name="Nardi F."/>
        </authorList>
    </citation>
    <scope>NUCLEOTIDE SEQUENCE [LARGE SCALE GENOMIC DNA]</scope>
    <source>
        <strain evidence="8">DMR45628</strain>
    </source>
</reference>
<sequence>MELNTRNGEHHKEHTIPKIDIVLSDDEETKREDAMRAIFLDHDFYDRSGDVTDIDNKSNITDFSNVRSNHFDIRSDYGGTLSIPDVNTYQNKKTVAQGMMDLALFSANANQLRYVVESINHPYYYSGIVLISISLIFQVAVGVGLLINTRYSVKCRKEICIANKINNFTVVGIFLVTVVNVFISAFGVATNGTIPLVNRFGEEDDMNMTTIATLVE</sequence>
<dbReference type="InterPro" id="IPR007007">
    <property type="entry name" value="Ninjurin"/>
</dbReference>
<comment type="subcellular location">
    <subcellularLocation>
        <location evidence="1">Membrane</location>
        <topology evidence="1">Multi-pass membrane protein</topology>
    </subcellularLocation>
</comment>
<keyword evidence="4" id="KW-0130">Cell adhesion</keyword>
<evidence type="ECO:0000313" key="9">
    <source>
        <dbReference type="Proteomes" id="UP001458880"/>
    </source>
</evidence>
<dbReference type="Pfam" id="PF04923">
    <property type="entry name" value="Ninjurin"/>
    <property type="match status" value="1"/>
</dbReference>
<keyword evidence="6 7" id="KW-0472">Membrane</keyword>
<evidence type="ECO:0000256" key="7">
    <source>
        <dbReference type="SAM" id="Phobius"/>
    </source>
</evidence>
<feature type="transmembrane region" description="Helical" evidence="7">
    <location>
        <begin position="123"/>
        <end position="147"/>
    </location>
</feature>
<dbReference type="AlphaFoldDB" id="A0AAW1L7C3"/>
<comment type="caution">
    <text evidence="8">The sequence shown here is derived from an EMBL/GenBank/DDBJ whole genome shotgun (WGS) entry which is preliminary data.</text>
</comment>
<evidence type="ECO:0000256" key="3">
    <source>
        <dbReference type="ARBA" id="ARBA00022692"/>
    </source>
</evidence>
<evidence type="ECO:0000256" key="4">
    <source>
        <dbReference type="ARBA" id="ARBA00022889"/>
    </source>
</evidence>
<dbReference type="GO" id="GO:0016020">
    <property type="term" value="C:membrane"/>
    <property type="evidence" value="ECO:0007669"/>
    <property type="project" value="UniProtKB-SubCell"/>
</dbReference>
<gene>
    <name evidence="8" type="ORF">QE152_g15609</name>
</gene>
<evidence type="ECO:0000256" key="6">
    <source>
        <dbReference type="ARBA" id="ARBA00023136"/>
    </source>
</evidence>
<protein>
    <submittedName>
        <fullName evidence="8">Ninjurin</fullName>
    </submittedName>
</protein>
<keyword evidence="5 7" id="KW-1133">Transmembrane helix</keyword>
<feature type="transmembrane region" description="Helical" evidence="7">
    <location>
        <begin position="168"/>
        <end position="189"/>
    </location>
</feature>
<evidence type="ECO:0000256" key="1">
    <source>
        <dbReference type="ARBA" id="ARBA00004141"/>
    </source>
</evidence>
<evidence type="ECO:0000256" key="5">
    <source>
        <dbReference type="ARBA" id="ARBA00022989"/>
    </source>
</evidence>
<organism evidence="8 9">
    <name type="scientific">Popillia japonica</name>
    <name type="common">Japanese beetle</name>
    <dbReference type="NCBI Taxonomy" id="7064"/>
    <lineage>
        <taxon>Eukaryota</taxon>
        <taxon>Metazoa</taxon>
        <taxon>Ecdysozoa</taxon>
        <taxon>Arthropoda</taxon>
        <taxon>Hexapoda</taxon>
        <taxon>Insecta</taxon>
        <taxon>Pterygota</taxon>
        <taxon>Neoptera</taxon>
        <taxon>Endopterygota</taxon>
        <taxon>Coleoptera</taxon>
        <taxon>Polyphaga</taxon>
        <taxon>Scarabaeiformia</taxon>
        <taxon>Scarabaeidae</taxon>
        <taxon>Rutelinae</taxon>
        <taxon>Popillia</taxon>
    </lineage>
</organism>
<dbReference type="PANTHER" id="PTHR12316:SF20">
    <property type="entry name" value="NINJURIN-A"/>
    <property type="match status" value="1"/>
</dbReference>
<dbReference type="PANTHER" id="PTHR12316">
    <property type="entry name" value="NINJURIN-RELATED"/>
    <property type="match status" value="1"/>
</dbReference>
<dbReference type="GO" id="GO:0042246">
    <property type="term" value="P:tissue regeneration"/>
    <property type="evidence" value="ECO:0007669"/>
    <property type="project" value="InterPro"/>
</dbReference>
<dbReference type="GO" id="GO:0007155">
    <property type="term" value="P:cell adhesion"/>
    <property type="evidence" value="ECO:0007669"/>
    <property type="project" value="UniProtKB-KW"/>
</dbReference>
<accession>A0AAW1L7C3</accession>
<evidence type="ECO:0000313" key="8">
    <source>
        <dbReference type="EMBL" id="KAK9729976.1"/>
    </source>
</evidence>
<name>A0AAW1L7C3_POPJA</name>